<dbReference type="InterPro" id="IPR004341">
    <property type="entry name" value="CAT_RNA-bd_dom"/>
</dbReference>
<dbReference type="PROSITE" id="PS51372">
    <property type="entry name" value="PRD_2"/>
    <property type="match status" value="2"/>
</dbReference>
<reference evidence="4" key="1">
    <citation type="submission" date="2021-07" db="EMBL/GenBank/DDBJ databases">
        <title>Complete genome sequencing of a Clostridium isolate.</title>
        <authorList>
            <person name="Ueki A."/>
            <person name="Tonouchi A."/>
        </authorList>
    </citation>
    <scope>NUCLEOTIDE SEQUENCE [LARGE SCALE GENOMIC DNA]</scope>
    <source>
        <strain evidence="4">C5S11</strain>
    </source>
</reference>
<dbReference type="SUPFAM" id="SSF50151">
    <property type="entry name" value="SacY-like RNA-binding domain"/>
    <property type="match status" value="1"/>
</dbReference>
<keyword evidence="1" id="KW-0677">Repeat</keyword>
<dbReference type="RefSeq" id="WP_224036742.1">
    <property type="nucleotide sequence ID" value="NZ_AP024849.1"/>
</dbReference>
<evidence type="ECO:0000256" key="1">
    <source>
        <dbReference type="ARBA" id="ARBA00022737"/>
    </source>
</evidence>
<dbReference type="InterPro" id="IPR050661">
    <property type="entry name" value="BglG_antiterminators"/>
</dbReference>
<accession>A0ABN6IU72</accession>
<feature type="domain" description="PRD" evidence="2">
    <location>
        <begin position="168"/>
        <end position="273"/>
    </location>
</feature>
<gene>
    <name evidence="3" type="primary">licT</name>
    <name evidence="3" type="ORF">psyc5s11_11850</name>
</gene>
<dbReference type="InterPro" id="IPR036634">
    <property type="entry name" value="PRD_sf"/>
</dbReference>
<dbReference type="Pfam" id="PF00874">
    <property type="entry name" value="PRD"/>
    <property type="match status" value="2"/>
</dbReference>
<dbReference type="SUPFAM" id="SSF63520">
    <property type="entry name" value="PTS-regulatory domain, PRD"/>
    <property type="match status" value="2"/>
</dbReference>
<dbReference type="PANTHER" id="PTHR30185:SF15">
    <property type="entry name" value="CRYPTIC BETA-GLUCOSIDE BGL OPERON ANTITERMINATOR"/>
    <property type="match status" value="1"/>
</dbReference>
<dbReference type="InterPro" id="IPR011608">
    <property type="entry name" value="PRD"/>
</dbReference>
<keyword evidence="4" id="KW-1185">Reference proteome</keyword>
<organism evidence="3 4">
    <name type="scientific">Clostridium gelidum</name>
    <dbReference type="NCBI Taxonomy" id="704125"/>
    <lineage>
        <taxon>Bacteria</taxon>
        <taxon>Bacillati</taxon>
        <taxon>Bacillota</taxon>
        <taxon>Clostridia</taxon>
        <taxon>Eubacteriales</taxon>
        <taxon>Clostridiaceae</taxon>
        <taxon>Clostridium</taxon>
    </lineage>
</organism>
<dbReference type="EMBL" id="AP024849">
    <property type="protein sequence ID" value="BCZ45118.1"/>
    <property type="molecule type" value="Genomic_DNA"/>
</dbReference>
<dbReference type="InterPro" id="IPR036650">
    <property type="entry name" value="CAT_RNA-bd_dom_sf"/>
</dbReference>
<name>A0ABN6IU72_9CLOT</name>
<feature type="domain" description="PRD" evidence="2">
    <location>
        <begin position="62"/>
        <end position="167"/>
    </location>
</feature>
<dbReference type="Gene3D" id="2.30.24.10">
    <property type="entry name" value="CAT RNA-binding domain"/>
    <property type="match status" value="1"/>
</dbReference>
<sequence>MQVIKKINNNVALALNDKKEEVIIMGKGVGFPSIPYDLVDESIIETIYVTPKNMKAFELLNAISSDTISLAEEIIRFGENYLNKKVNSIIFLTLTDHIDSAIERYHEAIKVNNPLQWEIKRLYPMEQHIGIEALKIIELQLGIQLPSSEASFIALHFVNAQMGSNELSETTKVTSISGEIINIVKYHFKINFDEESINFTRFVTHVMYFVRRQVEGKTLENENELFYEMIKEKYKEELTCVEKIEKYINKNYGWNCSNDEKLYLLLHIQRLKN</sequence>
<dbReference type="Gene3D" id="1.10.1790.10">
    <property type="entry name" value="PRD domain"/>
    <property type="match status" value="2"/>
</dbReference>
<protein>
    <submittedName>
        <fullName evidence="3">Transcription antiterminator BglG</fullName>
    </submittedName>
</protein>
<dbReference type="NCBIfam" id="NF046042">
    <property type="entry name" value="LicT"/>
    <property type="match status" value="1"/>
</dbReference>
<dbReference type="Proteomes" id="UP000824633">
    <property type="component" value="Chromosome"/>
</dbReference>
<proteinExistence type="predicted"/>
<evidence type="ECO:0000313" key="4">
    <source>
        <dbReference type="Proteomes" id="UP000824633"/>
    </source>
</evidence>
<dbReference type="PANTHER" id="PTHR30185">
    <property type="entry name" value="CRYPTIC BETA-GLUCOSIDE BGL OPERON ANTITERMINATOR"/>
    <property type="match status" value="1"/>
</dbReference>
<evidence type="ECO:0000259" key="2">
    <source>
        <dbReference type="PROSITE" id="PS51372"/>
    </source>
</evidence>
<evidence type="ECO:0000313" key="3">
    <source>
        <dbReference type="EMBL" id="BCZ45118.1"/>
    </source>
</evidence>
<dbReference type="SMART" id="SM01061">
    <property type="entry name" value="CAT_RBD"/>
    <property type="match status" value="1"/>
</dbReference>
<dbReference type="Pfam" id="PF03123">
    <property type="entry name" value="CAT_RBD"/>
    <property type="match status" value="1"/>
</dbReference>